<dbReference type="GO" id="GO:0000184">
    <property type="term" value="P:nuclear-transcribed mRNA catabolic process, nonsense-mediated decay"/>
    <property type="evidence" value="ECO:0007669"/>
    <property type="project" value="TreeGrafter"/>
</dbReference>
<feature type="domain" description="MIF4G-like type 1" evidence="2">
    <location>
        <begin position="622"/>
        <end position="742"/>
    </location>
</feature>
<dbReference type="PANTHER" id="PTHR12412:SF2">
    <property type="entry name" value="NUCLEAR CAP-BINDING PROTEIN SUBUNIT 1"/>
    <property type="match status" value="1"/>
</dbReference>
<dbReference type="GeneID" id="7199889"/>
<feature type="compositionally biased region" description="Gly residues" evidence="1">
    <location>
        <begin position="14"/>
        <end position="47"/>
    </location>
</feature>
<dbReference type="HOGENOM" id="CLU_264799_0_0_1"/>
<dbReference type="OrthoDB" id="49067at2759"/>
<dbReference type="GO" id="GO:0005846">
    <property type="term" value="C:nuclear cap binding complex"/>
    <property type="evidence" value="ECO:0007669"/>
    <property type="project" value="InterPro"/>
</dbReference>
<dbReference type="Proteomes" id="UP000000759">
    <property type="component" value="Chromosome 5"/>
</dbReference>
<feature type="compositionally biased region" description="Polar residues" evidence="1">
    <location>
        <begin position="57"/>
        <end position="69"/>
    </location>
</feature>
<evidence type="ECO:0000313" key="3">
    <source>
        <dbReference type="EMBL" id="EEC49648.1"/>
    </source>
</evidence>
<feature type="region of interest" description="Disordered" evidence="1">
    <location>
        <begin position="406"/>
        <end position="427"/>
    </location>
</feature>
<protein>
    <recommendedName>
        <fullName evidence="2">MIF4G-like type 1 domain-containing protein</fullName>
    </recommendedName>
</protein>
<dbReference type="AlphaFoldDB" id="B7FVL2"/>
<evidence type="ECO:0000256" key="1">
    <source>
        <dbReference type="SAM" id="MobiDB-lite"/>
    </source>
</evidence>
<dbReference type="InterPro" id="IPR016024">
    <property type="entry name" value="ARM-type_fold"/>
</dbReference>
<keyword evidence="4" id="KW-1185">Reference proteome</keyword>
<feature type="region of interest" description="Disordered" evidence="1">
    <location>
        <begin position="244"/>
        <end position="271"/>
    </location>
</feature>
<name>B7FVL2_PHATC</name>
<dbReference type="Gene3D" id="1.25.40.180">
    <property type="match status" value="1"/>
</dbReference>
<dbReference type="RefSeq" id="XP_002178950.1">
    <property type="nucleotide sequence ID" value="XM_002178914.1"/>
</dbReference>
<feature type="compositionally biased region" description="Low complexity" evidence="1">
    <location>
        <begin position="244"/>
        <end position="266"/>
    </location>
</feature>
<reference evidence="3 4" key="1">
    <citation type="journal article" date="2008" name="Nature">
        <title>The Phaeodactylum genome reveals the evolutionary history of diatom genomes.</title>
        <authorList>
            <person name="Bowler C."/>
            <person name="Allen A.E."/>
            <person name="Badger J.H."/>
            <person name="Grimwood J."/>
            <person name="Jabbari K."/>
            <person name="Kuo A."/>
            <person name="Maheswari U."/>
            <person name="Martens C."/>
            <person name="Maumus F."/>
            <person name="Otillar R.P."/>
            <person name="Rayko E."/>
            <person name="Salamov A."/>
            <person name="Vandepoele K."/>
            <person name="Beszteri B."/>
            <person name="Gruber A."/>
            <person name="Heijde M."/>
            <person name="Katinka M."/>
            <person name="Mock T."/>
            <person name="Valentin K."/>
            <person name="Verret F."/>
            <person name="Berges J.A."/>
            <person name="Brownlee C."/>
            <person name="Cadoret J.P."/>
            <person name="Chiovitti A."/>
            <person name="Choi C.J."/>
            <person name="Coesel S."/>
            <person name="De Martino A."/>
            <person name="Detter J.C."/>
            <person name="Durkin C."/>
            <person name="Falciatore A."/>
            <person name="Fournet J."/>
            <person name="Haruta M."/>
            <person name="Huysman M.J."/>
            <person name="Jenkins B.D."/>
            <person name="Jiroutova K."/>
            <person name="Jorgensen R.E."/>
            <person name="Joubert Y."/>
            <person name="Kaplan A."/>
            <person name="Kroger N."/>
            <person name="Kroth P.G."/>
            <person name="La Roche J."/>
            <person name="Lindquist E."/>
            <person name="Lommer M."/>
            <person name="Martin-Jezequel V."/>
            <person name="Lopez P.J."/>
            <person name="Lucas S."/>
            <person name="Mangogna M."/>
            <person name="McGinnis K."/>
            <person name="Medlin L.K."/>
            <person name="Montsant A."/>
            <person name="Oudot-Le Secq M.P."/>
            <person name="Napoli C."/>
            <person name="Obornik M."/>
            <person name="Parker M.S."/>
            <person name="Petit J.L."/>
            <person name="Porcel B.M."/>
            <person name="Poulsen N."/>
            <person name="Robison M."/>
            <person name="Rychlewski L."/>
            <person name="Rynearson T.A."/>
            <person name="Schmutz J."/>
            <person name="Shapiro H."/>
            <person name="Siaut M."/>
            <person name="Stanley M."/>
            <person name="Sussman M.R."/>
            <person name="Taylor A.R."/>
            <person name="Vardi A."/>
            <person name="von Dassow P."/>
            <person name="Vyverman W."/>
            <person name="Willis A."/>
            <person name="Wyrwicz L.S."/>
            <person name="Rokhsar D.S."/>
            <person name="Weissenbach J."/>
            <person name="Armbrust E.V."/>
            <person name="Green B.R."/>
            <person name="Van de Peer Y."/>
            <person name="Grigoriev I.V."/>
        </authorList>
    </citation>
    <scope>NUCLEOTIDE SEQUENCE [LARGE SCALE GENOMIC DNA]</scope>
    <source>
        <strain evidence="3 4">CCAP 1055/1</strain>
    </source>
</reference>
<dbReference type="Pfam" id="PF09088">
    <property type="entry name" value="MIF4G_like"/>
    <property type="match status" value="1"/>
</dbReference>
<dbReference type="InterPro" id="IPR015172">
    <property type="entry name" value="MIF4G-like_typ-1"/>
</dbReference>
<dbReference type="KEGG" id="pti:PHATRDRAFT_44773"/>
<dbReference type="GO" id="GO:0006406">
    <property type="term" value="P:mRNA export from nucleus"/>
    <property type="evidence" value="ECO:0007669"/>
    <property type="project" value="InterPro"/>
</dbReference>
<feature type="compositionally biased region" description="Basic and acidic residues" evidence="1">
    <location>
        <begin position="1"/>
        <end position="10"/>
    </location>
</feature>
<evidence type="ECO:0000313" key="4">
    <source>
        <dbReference type="Proteomes" id="UP000000759"/>
    </source>
</evidence>
<dbReference type="InterPro" id="IPR027159">
    <property type="entry name" value="CBP80"/>
</dbReference>
<accession>B7FVL2</accession>
<reference evidence="4" key="2">
    <citation type="submission" date="2008-08" db="EMBL/GenBank/DDBJ databases">
        <authorList>
            <consortium name="Diatom Consortium"/>
            <person name="Grigoriev I."/>
            <person name="Grimwood J."/>
            <person name="Kuo A."/>
            <person name="Otillar R.P."/>
            <person name="Salamov A."/>
            <person name="Detter J.C."/>
            <person name="Lindquist E."/>
            <person name="Shapiro H."/>
            <person name="Lucas S."/>
            <person name="Glavina del Rio T."/>
            <person name="Pitluck S."/>
            <person name="Rokhsar D."/>
            <person name="Bowler C."/>
        </authorList>
    </citation>
    <scope>GENOME REANNOTATION</scope>
    <source>
        <strain evidence="4">CCAP 1055/1</strain>
    </source>
</reference>
<evidence type="ECO:0000259" key="2">
    <source>
        <dbReference type="Pfam" id="PF09088"/>
    </source>
</evidence>
<dbReference type="EMBL" id="CM000608">
    <property type="protein sequence ID" value="EEC49648.1"/>
    <property type="molecule type" value="Genomic_DNA"/>
</dbReference>
<dbReference type="eggNOG" id="ENOG502SM77">
    <property type="taxonomic scope" value="Eukaryota"/>
</dbReference>
<organism evidence="3 4">
    <name type="scientific">Phaeodactylum tricornutum (strain CCAP 1055/1)</name>
    <dbReference type="NCBI Taxonomy" id="556484"/>
    <lineage>
        <taxon>Eukaryota</taxon>
        <taxon>Sar</taxon>
        <taxon>Stramenopiles</taxon>
        <taxon>Ochrophyta</taxon>
        <taxon>Bacillariophyta</taxon>
        <taxon>Bacillariophyceae</taxon>
        <taxon>Bacillariophycidae</taxon>
        <taxon>Naviculales</taxon>
        <taxon>Phaeodactylaceae</taxon>
        <taxon>Phaeodactylum</taxon>
    </lineage>
</organism>
<dbReference type="GO" id="GO:0000339">
    <property type="term" value="F:RNA cap binding"/>
    <property type="evidence" value="ECO:0007669"/>
    <property type="project" value="InterPro"/>
</dbReference>
<feature type="compositionally biased region" description="Low complexity" evidence="1">
    <location>
        <begin position="111"/>
        <end position="129"/>
    </location>
</feature>
<dbReference type="PANTHER" id="PTHR12412">
    <property type="entry name" value="CAP BINDING PROTEIN"/>
    <property type="match status" value="1"/>
</dbReference>
<dbReference type="GO" id="GO:0003729">
    <property type="term" value="F:mRNA binding"/>
    <property type="evidence" value="ECO:0007669"/>
    <property type="project" value="TreeGrafter"/>
</dbReference>
<feature type="region of interest" description="Disordered" evidence="1">
    <location>
        <begin position="109"/>
        <end position="130"/>
    </location>
</feature>
<feature type="region of interest" description="Disordered" evidence="1">
    <location>
        <begin position="1"/>
        <end position="90"/>
    </location>
</feature>
<dbReference type="SUPFAM" id="SSF48371">
    <property type="entry name" value="ARM repeat"/>
    <property type="match status" value="1"/>
</dbReference>
<dbReference type="GO" id="GO:0005634">
    <property type="term" value="C:nucleus"/>
    <property type="evidence" value="ECO:0007669"/>
    <property type="project" value="TreeGrafter"/>
</dbReference>
<dbReference type="InParanoid" id="B7FVL2"/>
<gene>
    <name evidence="3" type="ORF">PHATRDRAFT_44773</name>
</gene>
<proteinExistence type="predicted"/>
<feature type="compositionally biased region" description="Acidic residues" evidence="1">
    <location>
        <begin position="406"/>
        <end position="422"/>
    </location>
</feature>
<dbReference type="PaxDb" id="2850-Phatr44773"/>
<sequence>MSSYTDRRDYTSGGHRGGGGGYRGSGGYGGGGARGGGRGGGYRGGRGGYHRGGRQAHTGTSPYSRHSGGTTNGGPRRSGNRFAVESTRRDPQQELLRNLLVLLHQVGDLQSTNRNNNNNNNSNSNDNTSPVRTIVTTQKQNIQGLTQVLCGNNPELFLQHEAEDSPANIQYAEQLAGPLAAGLVHAIMAAPLQTPCYVGLTLAVHVTAHARDATLFGGFASRCVRYATRAMARDLDALLLDSDPNSSTSSTTHSGIGDSGSGSTTTRQSRVPSHRLVVRVRMLLRYLVLLARAGILQLDHDTAYAVTGPAHSNPVSVLGLLQTMVQAARQAKERDGNQSVAVVLASLVLSTVPYLATLLPSETVRQTLVQPLEASVQSYRSTFAPGFGCTAILLREEQIEDIGASIEEEDDEEEDDDEEEEGSGQVCDNFQDLMRTVQYWVKQEDTTVASRLALFRDAPWEGLEAKVSSLTSTTLDASEIEESAHTPLVYTETPLTIPIFTDCQSLSALVGGLHSAPEDDSLFWAEIDLDGIFVGRLPIFGPPPEVADNDDDEDDDQDMEAAAPVNERLQAYRSGYGMVDRYFIHEAIRDCLTSHESYVTDTGVEIGNAKTAAEQVWSIIQMVTGDSTNGLEYAVLEAIFSLIVQSNAVSSFRFVYLSRVLLELTRLEPAIMSPAIAIAVSTLFQDYMPTLVPMARYNLSRWFAFHLVNTDYQWPAAYWKHWEPFVQYGWKNSRGAFVKGALAILLENESDAGMLVKECLPKNSLLVDHLLPGLTTSALPDDSALASFAKDVSSRIWDNREDEHSLLQYIVGDELSESVTTDLAGLPVGERTWWRTHAVARALLSVTKQEHTYLALSIAQERTANEDAMDATIEAPADILSLLLDALVQYTPLLLGVLAKDLDGQASADAAPVQGELHVLQEISNHVLYSRTTLDAVVSSLLHHKVVSPDAVVRWSLGDMGQETPGVLAIHWWDMSTMAIHYGLTNLFAVTPASNQGEMQVEDNQDESPTMKNARLFLEPIIELIWLKASSVWFGKQKAADAAIAFAVASLPELLRSSSKHSATKVFELCKRLSERKATASKFKDDSSLPKSVRIRPSPHGSRAAMKTAEFTEAAQSIQELHRTYRLGMKAQFLKLVNLEVKVLRDELSTLFA</sequence>